<dbReference type="PANTHER" id="PTHR14398">
    <property type="entry name" value="RNA RECOGNITION RRM/RNP DOMAIN"/>
    <property type="match status" value="1"/>
</dbReference>
<feature type="region of interest" description="Disordered" evidence="2">
    <location>
        <begin position="155"/>
        <end position="175"/>
    </location>
</feature>
<feature type="region of interest" description="Disordered" evidence="2">
    <location>
        <begin position="99"/>
        <end position="118"/>
    </location>
</feature>
<protein>
    <submittedName>
        <fullName evidence="3">Uncharacterized protein</fullName>
    </submittedName>
</protein>
<keyword evidence="4" id="KW-1185">Reference proteome</keyword>
<dbReference type="OrthoDB" id="443401at2759"/>
<accession>A0A9P7JEE2</accession>
<dbReference type="GO" id="GO:0003723">
    <property type="term" value="F:RNA binding"/>
    <property type="evidence" value="ECO:0007669"/>
    <property type="project" value="UniProtKB-KW"/>
</dbReference>
<evidence type="ECO:0000313" key="4">
    <source>
        <dbReference type="Proteomes" id="UP000807769"/>
    </source>
</evidence>
<keyword evidence="1" id="KW-0694">RNA-binding</keyword>
<sequence>MPVITPNQVTEDKLSLNAVNGWFKHLGTVINIAIDVHSAKALVSLPEHTEAHAAWKLEDAVFGNWFAKVFWHRPMGGHGQTGSQMLVASAPLLANLAAQDTPTPSVPSQPPAAPPTTPSLRQKLLEQQISEKEGILARLQKLGEEMTISSVPPLATPAKLHSPAPVSTTQNDHEWKRERDDEILVNFRTRAAAEQGFAKGSTIVAVGPVKISWHTAQQLQARPQGVTVPSF</sequence>
<dbReference type="Proteomes" id="UP000807769">
    <property type="component" value="Unassembled WGS sequence"/>
</dbReference>
<dbReference type="GO" id="GO:0005634">
    <property type="term" value="C:nucleus"/>
    <property type="evidence" value="ECO:0007669"/>
    <property type="project" value="TreeGrafter"/>
</dbReference>
<dbReference type="InterPro" id="IPR045137">
    <property type="entry name" value="RBM26/27"/>
</dbReference>
<dbReference type="EMBL" id="JABBWG010000013">
    <property type="protein sequence ID" value="KAG1817673.1"/>
    <property type="molecule type" value="Genomic_DNA"/>
</dbReference>
<evidence type="ECO:0000256" key="2">
    <source>
        <dbReference type="SAM" id="MobiDB-lite"/>
    </source>
</evidence>
<dbReference type="GeneID" id="64626843"/>
<proteinExistence type="predicted"/>
<feature type="compositionally biased region" description="Pro residues" evidence="2">
    <location>
        <begin position="104"/>
        <end position="117"/>
    </location>
</feature>
<comment type="caution">
    <text evidence="3">The sequence shown here is derived from an EMBL/GenBank/DDBJ whole genome shotgun (WGS) entry which is preliminary data.</text>
</comment>
<gene>
    <name evidence="3" type="ORF">BJ212DRAFT_1299191</name>
</gene>
<evidence type="ECO:0000256" key="1">
    <source>
        <dbReference type="ARBA" id="ARBA00022884"/>
    </source>
</evidence>
<organism evidence="3 4">
    <name type="scientific">Suillus subaureus</name>
    <dbReference type="NCBI Taxonomy" id="48587"/>
    <lineage>
        <taxon>Eukaryota</taxon>
        <taxon>Fungi</taxon>
        <taxon>Dikarya</taxon>
        <taxon>Basidiomycota</taxon>
        <taxon>Agaricomycotina</taxon>
        <taxon>Agaricomycetes</taxon>
        <taxon>Agaricomycetidae</taxon>
        <taxon>Boletales</taxon>
        <taxon>Suillineae</taxon>
        <taxon>Suillaceae</taxon>
        <taxon>Suillus</taxon>
    </lineage>
</organism>
<name>A0A9P7JEE2_9AGAM</name>
<reference evidence="3" key="1">
    <citation type="journal article" date="2020" name="New Phytol.">
        <title>Comparative genomics reveals dynamic genome evolution in host specialist ectomycorrhizal fungi.</title>
        <authorList>
            <person name="Lofgren L.A."/>
            <person name="Nguyen N.H."/>
            <person name="Vilgalys R."/>
            <person name="Ruytinx J."/>
            <person name="Liao H.L."/>
            <person name="Branco S."/>
            <person name="Kuo A."/>
            <person name="LaButti K."/>
            <person name="Lipzen A."/>
            <person name="Andreopoulos W."/>
            <person name="Pangilinan J."/>
            <person name="Riley R."/>
            <person name="Hundley H."/>
            <person name="Na H."/>
            <person name="Barry K."/>
            <person name="Grigoriev I.V."/>
            <person name="Stajich J.E."/>
            <person name="Kennedy P.G."/>
        </authorList>
    </citation>
    <scope>NUCLEOTIDE SEQUENCE</scope>
    <source>
        <strain evidence="3">MN1</strain>
    </source>
</reference>
<evidence type="ECO:0000313" key="3">
    <source>
        <dbReference type="EMBL" id="KAG1817673.1"/>
    </source>
</evidence>
<dbReference type="AlphaFoldDB" id="A0A9P7JEE2"/>
<dbReference type="PANTHER" id="PTHR14398:SF0">
    <property type="entry name" value="ZINC FINGER PROTEIN SWM"/>
    <property type="match status" value="1"/>
</dbReference>
<dbReference type="RefSeq" id="XP_041193915.1">
    <property type="nucleotide sequence ID" value="XM_041332826.1"/>
</dbReference>